<dbReference type="GO" id="GO:0015948">
    <property type="term" value="P:methanogenesis"/>
    <property type="evidence" value="ECO:0007669"/>
    <property type="project" value="InterPro"/>
</dbReference>
<comment type="similarity">
    <text evidence="1">Belongs to the trimethylamine methyltransferase family.</text>
</comment>
<evidence type="ECO:0000256" key="2">
    <source>
        <dbReference type="ARBA" id="ARBA00022603"/>
    </source>
</evidence>
<evidence type="ECO:0000256" key="4">
    <source>
        <dbReference type="SAM" id="MobiDB-lite"/>
    </source>
</evidence>
<protein>
    <submittedName>
        <fullName evidence="5">Trimethylamine methyltransferase family protein</fullName>
    </submittedName>
</protein>
<keyword evidence="2 5" id="KW-0489">Methyltransferase</keyword>
<evidence type="ECO:0000256" key="3">
    <source>
        <dbReference type="ARBA" id="ARBA00022679"/>
    </source>
</evidence>
<name>A0A3B0V666_9ZZZZ</name>
<accession>A0A3B0V666</accession>
<dbReference type="Gene3D" id="3.20.20.480">
    <property type="entry name" value="Trimethylamine methyltransferase-like"/>
    <property type="match status" value="1"/>
</dbReference>
<dbReference type="AlphaFoldDB" id="A0A3B0V666"/>
<dbReference type="InterPro" id="IPR010426">
    <property type="entry name" value="MTTB_MeTrfase"/>
</dbReference>
<sequence>MTRKRKRKRRRKRPSPHGPSPEKVAKISQPLWTLPPYEIASEERLQLIHDKSMQILEEGGIAFYYDEAIQILQAHNVKVVDQVAYFDREQVMEYLAKAPSQFVWAGRNPEQNVIIGGDHVVFAPVAGPPFVRDMENGRRDGTLKDLNNFIKLSQTIPYLHSLGAETVVPADIPIEYRHLETMYSLLAYGDKPVMGIYHTGPISADAVQMAKIVHGEETLRQQHMLHGIVNVSSPRRLDDRMLSFLIEYARHNQIINITPFILSGAMGPVSILGTVAQLNAEALAGIVFTQMVNPGNPCVYGSFQAILDLQSGAPVFGAPESQLALYLSGQLARMYNLPFRAAGAYASSKIIDAQGAYESMMAMLPSLFVRPNFVLHAAGWLE</sequence>
<dbReference type="GO" id="GO:0008168">
    <property type="term" value="F:methyltransferase activity"/>
    <property type="evidence" value="ECO:0007669"/>
    <property type="project" value="UniProtKB-KW"/>
</dbReference>
<dbReference type="GO" id="GO:0032259">
    <property type="term" value="P:methylation"/>
    <property type="evidence" value="ECO:0007669"/>
    <property type="project" value="UniProtKB-KW"/>
</dbReference>
<evidence type="ECO:0000256" key="1">
    <source>
        <dbReference type="ARBA" id="ARBA00007137"/>
    </source>
</evidence>
<proteinExistence type="inferred from homology"/>
<feature type="compositionally biased region" description="Basic residues" evidence="4">
    <location>
        <begin position="1"/>
        <end position="15"/>
    </location>
</feature>
<dbReference type="InterPro" id="IPR038601">
    <property type="entry name" value="MttB-like_sf"/>
</dbReference>
<reference evidence="5" key="1">
    <citation type="submission" date="2018-06" db="EMBL/GenBank/DDBJ databases">
        <authorList>
            <person name="Zhirakovskaya E."/>
        </authorList>
    </citation>
    <scope>NUCLEOTIDE SEQUENCE</scope>
</reference>
<keyword evidence="3 5" id="KW-0808">Transferase</keyword>
<feature type="non-terminal residue" evidence="5">
    <location>
        <position position="382"/>
    </location>
</feature>
<evidence type="ECO:0000313" key="5">
    <source>
        <dbReference type="EMBL" id="VAW36400.1"/>
    </source>
</evidence>
<feature type="region of interest" description="Disordered" evidence="4">
    <location>
        <begin position="1"/>
        <end position="25"/>
    </location>
</feature>
<organism evidence="5">
    <name type="scientific">hydrothermal vent metagenome</name>
    <dbReference type="NCBI Taxonomy" id="652676"/>
    <lineage>
        <taxon>unclassified sequences</taxon>
        <taxon>metagenomes</taxon>
        <taxon>ecological metagenomes</taxon>
    </lineage>
</organism>
<dbReference type="EMBL" id="UOEU01000625">
    <property type="protein sequence ID" value="VAW36400.1"/>
    <property type="molecule type" value="Genomic_DNA"/>
</dbReference>
<gene>
    <name evidence="5" type="ORF">MNBD_CHLOROFLEXI01-2293</name>
</gene>
<dbReference type="Pfam" id="PF06253">
    <property type="entry name" value="MTTB"/>
    <property type="match status" value="1"/>
</dbReference>